<keyword evidence="1" id="KW-0853">WD repeat</keyword>
<evidence type="ECO:0000256" key="1">
    <source>
        <dbReference type="ARBA" id="ARBA00022574"/>
    </source>
</evidence>
<reference evidence="4" key="1">
    <citation type="submission" date="2019-06" db="EMBL/GenBank/DDBJ databases">
        <authorList>
            <person name="Zheng W."/>
        </authorList>
    </citation>
    <scope>NUCLEOTIDE SEQUENCE</scope>
    <source>
        <strain evidence="4">QDHG01</strain>
    </source>
</reference>
<dbReference type="InterPro" id="IPR015943">
    <property type="entry name" value="WD40/YVTN_repeat-like_dom_sf"/>
</dbReference>
<dbReference type="SMART" id="SM00320">
    <property type="entry name" value="WD40"/>
    <property type="match status" value="2"/>
</dbReference>
<proteinExistence type="inferred from homology"/>
<name>A0A8J8NMJ7_HALGN</name>
<dbReference type="InterPro" id="IPR001680">
    <property type="entry name" value="WD40_rpt"/>
</dbReference>
<keyword evidence="5" id="KW-1185">Reference proteome</keyword>
<dbReference type="InterPro" id="IPR036322">
    <property type="entry name" value="WD40_repeat_dom_sf"/>
</dbReference>
<dbReference type="Pfam" id="PF21032">
    <property type="entry name" value="PROPPIN"/>
    <property type="match status" value="1"/>
</dbReference>
<sequence length="383" mass="42723">MSAIVNHAALVQGAQSRLPTEVINYVGFNQDHGCFAVGTSHGFRVFNTYPFKDTFFREFDGGIGIVELLYRTNIIALVGGGDKPKWPTNKVMLWDDSAMKVIGEFNFKTEVKAVKLRKDKIVVVLENKIYVYNFHTRELEVKYDTISNPKGLCAINGSKDMFVLAVPSNKNGEIQVTHFDQNNKTFLVQSHLGDVTAVALNHEGTLLATASNKGLVIRIFGADNGQLIQELRRGTDRADIFSLTFDLVSKYLGVSSDKGTVHLFTVRKDVSLEAMTTKQLSIASNQAITPIPQPGQAALQQVVAQPAAGQQPIIAEVPEQKEGLSQNPKSMFSFLKVFFPRYFSSEWSFAQFRIQDGNYYMAEIDEREGGECKMIKHRLLVKE</sequence>
<dbReference type="Proteomes" id="UP000785679">
    <property type="component" value="Unassembled WGS sequence"/>
</dbReference>
<gene>
    <name evidence="4" type="ORF">FGO68_gene8228</name>
</gene>
<dbReference type="EMBL" id="RRYP01010505">
    <property type="protein sequence ID" value="TNV78337.1"/>
    <property type="molecule type" value="Genomic_DNA"/>
</dbReference>
<dbReference type="GO" id="GO:0005737">
    <property type="term" value="C:cytoplasm"/>
    <property type="evidence" value="ECO:0007669"/>
    <property type="project" value="UniProtKB-ARBA"/>
</dbReference>
<dbReference type="InterPro" id="IPR048720">
    <property type="entry name" value="PROPPIN"/>
</dbReference>
<keyword evidence="2" id="KW-0677">Repeat</keyword>
<dbReference type="OrthoDB" id="1667587at2759"/>
<dbReference type="SUPFAM" id="SSF50978">
    <property type="entry name" value="WD40 repeat-like"/>
    <property type="match status" value="1"/>
</dbReference>
<evidence type="ECO:0000256" key="2">
    <source>
        <dbReference type="ARBA" id="ARBA00022737"/>
    </source>
</evidence>
<protein>
    <submittedName>
        <fullName evidence="4">Uncharacterized protein</fullName>
    </submittedName>
</protein>
<evidence type="ECO:0000313" key="5">
    <source>
        <dbReference type="Proteomes" id="UP000785679"/>
    </source>
</evidence>
<dbReference type="PANTHER" id="PTHR11227">
    <property type="entry name" value="WD-REPEAT PROTEIN INTERACTING WITH PHOSPHOINOSIDES WIPI -RELATED"/>
    <property type="match status" value="1"/>
</dbReference>
<evidence type="ECO:0000256" key="3">
    <source>
        <dbReference type="ARBA" id="ARBA00025740"/>
    </source>
</evidence>
<dbReference type="Gene3D" id="2.130.10.10">
    <property type="entry name" value="YVTN repeat-like/Quinoprotein amine dehydrogenase"/>
    <property type="match status" value="1"/>
</dbReference>
<comment type="caution">
    <text evidence="4">The sequence shown here is derived from an EMBL/GenBank/DDBJ whole genome shotgun (WGS) entry which is preliminary data.</text>
</comment>
<organism evidence="4 5">
    <name type="scientific">Halteria grandinella</name>
    <dbReference type="NCBI Taxonomy" id="5974"/>
    <lineage>
        <taxon>Eukaryota</taxon>
        <taxon>Sar</taxon>
        <taxon>Alveolata</taxon>
        <taxon>Ciliophora</taxon>
        <taxon>Intramacronucleata</taxon>
        <taxon>Spirotrichea</taxon>
        <taxon>Stichotrichia</taxon>
        <taxon>Sporadotrichida</taxon>
        <taxon>Halteriidae</taxon>
        <taxon>Halteria</taxon>
    </lineage>
</organism>
<accession>A0A8J8NMJ7</accession>
<comment type="similarity">
    <text evidence="3">Belongs to the WD repeat PROPPIN family.</text>
</comment>
<dbReference type="AlphaFoldDB" id="A0A8J8NMJ7"/>
<evidence type="ECO:0000313" key="4">
    <source>
        <dbReference type="EMBL" id="TNV78337.1"/>
    </source>
</evidence>